<sequence>MTDDARMRMDVEAARTLALWKERFAEEVLVAAREHARRENRSGSISLAHLRLGAGSAIVELMRAIQAGREGQNDAGKRAA</sequence>
<accession>A0A517SEL0</accession>
<dbReference type="RefSeq" id="WP_145030406.1">
    <property type="nucleotide sequence ID" value="NZ_CP036271.1"/>
</dbReference>
<protein>
    <submittedName>
        <fullName evidence="1">Uncharacterized protein</fullName>
    </submittedName>
</protein>
<dbReference type="Proteomes" id="UP000315700">
    <property type="component" value="Chromosome"/>
</dbReference>
<name>A0A517SEL0_9PLAN</name>
<evidence type="ECO:0000313" key="1">
    <source>
        <dbReference type="EMBL" id="QDT54559.1"/>
    </source>
</evidence>
<keyword evidence="2" id="KW-1185">Reference proteome</keyword>
<dbReference type="AlphaFoldDB" id="A0A517SEL0"/>
<dbReference type="KEGG" id="ccos:Pan44_25920"/>
<evidence type="ECO:0000313" key="2">
    <source>
        <dbReference type="Proteomes" id="UP000315700"/>
    </source>
</evidence>
<gene>
    <name evidence="1" type="ORF">Pan44_25920</name>
</gene>
<proteinExistence type="predicted"/>
<dbReference type="EMBL" id="CP036271">
    <property type="protein sequence ID" value="QDT54559.1"/>
    <property type="molecule type" value="Genomic_DNA"/>
</dbReference>
<organism evidence="1 2">
    <name type="scientific">Caulifigura coniformis</name>
    <dbReference type="NCBI Taxonomy" id="2527983"/>
    <lineage>
        <taxon>Bacteria</taxon>
        <taxon>Pseudomonadati</taxon>
        <taxon>Planctomycetota</taxon>
        <taxon>Planctomycetia</taxon>
        <taxon>Planctomycetales</taxon>
        <taxon>Planctomycetaceae</taxon>
        <taxon>Caulifigura</taxon>
    </lineage>
</organism>
<reference evidence="1 2" key="1">
    <citation type="submission" date="2019-02" db="EMBL/GenBank/DDBJ databases">
        <title>Deep-cultivation of Planctomycetes and their phenomic and genomic characterization uncovers novel biology.</title>
        <authorList>
            <person name="Wiegand S."/>
            <person name="Jogler M."/>
            <person name="Boedeker C."/>
            <person name="Pinto D."/>
            <person name="Vollmers J."/>
            <person name="Rivas-Marin E."/>
            <person name="Kohn T."/>
            <person name="Peeters S.H."/>
            <person name="Heuer A."/>
            <person name="Rast P."/>
            <person name="Oberbeckmann S."/>
            <person name="Bunk B."/>
            <person name="Jeske O."/>
            <person name="Meyerdierks A."/>
            <person name="Storesund J.E."/>
            <person name="Kallscheuer N."/>
            <person name="Luecker S."/>
            <person name="Lage O.M."/>
            <person name="Pohl T."/>
            <person name="Merkel B.J."/>
            <person name="Hornburger P."/>
            <person name="Mueller R.-W."/>
            <person name="Bruemmer F."/>
            <person name="Labrenz M."/>
            <person name="Spormann A.M."/>
            <person name="Op den Camp H."/>
            <person name="Overmann J."/>
            <person name="Amann R."/>
            <person name="Jetten M.S.M."/>
            <person name="Mascher T."/>
            <person name="Medema M.H."/>
            <person name="Devos D.P."/>
            <person name="Kaster A.-K."/>
            <person name="Ovreas L."/>
            <person name="Rohde M."/>
            <person name="Galperin M.Y."/>
            <person name="Jogler C."/>
        </authorList>
    </citation>
    <scope>NUCLEOTIDE SEQUENCE [LARGE SCALE GENOMIC DNA]</scope>
    <source>
        <strain evidence="1 2">Pan44</strain>
    </source>
</reference>
<dbReference type="InParanoid" id="A0A517SEL0"/>